<evidence type="ECO:0000313" key="2">
    <source>
        <dbReference type="Proteomes" id="UP000276133"/>
    </source>
</evidence>
<dbReference type="EMBL" id="REGN01003751">
    <property type="protein sequence ID" value="RNA20990.1"/>
    <property type="molecule type" value="Genomic_DNA"/>
</dbReference>
<proteinExistence type="predicted"/>
<dbReference type="AlphaFoldDB" id="A0A3M7RBT0"/>
<accession>A0A3M7RBT0</accession>
<sequence length="125" mass="15047">MNIHINLLKLITSMILIVFSKNMDYLLFSIEFLIECYLLLIKRFFFHNSPENLRMKLNKNDSRNLKNYLRKSGNLIEPMSKTANGEKTFEYFYTRLMNSFVIKRSMLKFATFKLSYTNFFNKIIN</sequence>
<name>A0A3M7RBT0_BRAPC</name>
<comment type="caution">
    <text evidence="1">The sequence shown here is derived from an EMBL/GenBank/DDBJ whole genome shotgun (WGS) entry which is preliminary data.</text>
</comment>
<reference evidence="1 2" key="1">
    <citation type="journal article" date="2018" name="Sci. Rep.">
        <title>Genomic signatures of local adaptation to the degree of environmental predictability in rotifers.</title>
        <authorList>
            <person name="Franch-Gras L."/>
            <person name="Hahn C."/>
            <person name="Garcia-Roger E.M."/>
            <person name="Carmona M.J."/>
            <person name="Serra M."/>
            <person name="Gomez A."/>
        </authorList>
    </citation>
    <scope>NUCLEOTIDE SEQUENCE [LARGE SCALE GENOMIC DNA]</scope>
    <source>
        <strain evidence="1">HYR1</strain>
    </source>
</reference>
<gene>
    <name evidence="1" type="ORF">BpHYR1_012962</name>
</gene>
<dbReference type="Proteomes" id="UP000276133">
    <property type="component" value="Unassembled WGS sequence"/>
</dbReference>
<protein>
    <submittedName>
        <fullName evidence="1">Uncharacterized protein</fullName>
    </submittedName>
</protein>
<keyword evidence="2" id="KW-1185">Reference proteome</keyword>
<organism evidence="1 2">
    <name type="scientific">Brachionus plicatilis</name>
    <name type="common">Marine rotifer</name>
    <name type="synonym">Brachionus muelleri</name>
    <dbReference type="NCBI Taxonomy" id="10195"/>
    <lineage>
        <taxon>Eukaryota</taxon>
        <taxon>Metazoa</taxon>
        <taxon>Spiralia</taxon>
        <taxon>Gnathifera</taxon>
        <taxon>Rotifera</taxon>
        <taxon>Eurotatoria</taxon>
        <taxon>Monogononta</taxon>
        <taxon>Pseudotrocha</taxon>
        <taxon>Ploima</taxon>
        <taxon>Brachionidae</taxon>
        <taxon>Brachionus</taxon>
    </lineage>
</organism>
<evidence type="ECO:0000313" key="1">
    <source>
        <dbReference type="EMBL" id="RNA20990.1"/>
    </source>
</evidence>